<dbReference type="PRINTS" id="PR00455">
    <property type="entry name" value="HTHTETR"/>
</dbReference>
<name>A0ABV7TK34_9RHOB</name>
<accession>A0ABV7TK34</accession>
<dbReference type="InterPro" id="IPR050109">
    <property type="entry name" value="HTH-type_TetR-like_transc_reg"/>
</dbReference>
<keyword evidence="7" id="KW-1185">Reference proteome</keyword>
<keyword evidence="3" id="KW-0804">Transcription</keyword>
<dbReference type="EMBL" id="JBHRXI010000017">
    <property type="protein sequence ID" value="MFC3615573.1"/>
    <property type="molecule type" value="Genomic_DNA"/>
</dbReference>
<feature type="DNA-binding region" description="H-T-H motif" evidence="4">
    <location>
        <begin position="30"/>
        <end position="49"/>
    </location>
</feature>
<comment type="caution">
    <text evidence="6">The sequence shown here is derived from an EMBL/GenBank/DDBJ whole genome shotgun (WGS) entry which is preliminary data.</text>
</comment>
<dbReference type="RefSeq" id="WP_386736841.1">
    <property type="nucleotide sequence ID" value="NZ_JBHRXI010000017.1"/>
</dbReference>
<dbReference type="Pfam" id="PF00440">
    <property type="entry name" value="TetR_N"/>
    <property type="match status" value="1"/>
</dbReference>
<dbReference type="SUPFAM" id="SSF46689">
    <property type="entry name" value="Homeodomain-like"/>
    <property type="match status" value="1"/>
</dbReference>
<keyword evidence="2 4" id="KW-0238">DNA-binding</keyword>
<dbReference type="PANTHER" id="PTHR30055">
    <property type="entry name" value="HTH-TYPE TRANSCRIPTIONAL REGULATOR RUTR"/>
    <property type="match status" value="1"/>
</dbReference>
<evidence type="ECO:0000259" key="5">
    <source>
        <dbReference type="PROSITE" id="PS50977"/>
    </source>
</evidence>
<keyword evidence="1" id="KW-0805">Transcription regulation</keyword>
<dbReference type="PANTHER" id="PTHR30055:SF234">
    <property type="entry name" value="HTH-TYPE TRANSCRIPTIONAL REGULATOR BETI"/>
    <property type="match status" value="1"/>
</dbReference>
<sequence length="192" mass="20519">MKDLKPDPKQKTILKSAWDAFAQYGFRKTSMEDIARGAGMSRPAVYLHYANKEAIFRALAQFYYDDAAESVARALEGPGTVPELLAAAFAAQGGGVVQAMLTSPHGMELLDTGNAMASDIAEAGEARIARAYADWLEREALAGRVRLEGDAPDVAVTITAALKGLKAAVPEYGDYTRRVAQLARLIGEGLVS</sequence>
<dbReference type="Proteomes" id="UP001595629">
    <property type="component" value="Unassembled WGS sequence"/>
</dbReference>
<evidence type="ECO:0000256" key="1">
    <source>
        <dbReference type="ARBA" id="ARBA00023015"/>
    </source>
</evidence>
<evidence type="ECO:0000256" key="2">
    <source>
        <dbReference type="ARBA" id="ARBA00023125"/>
    </source>
</evidence>
<evidence type="ECO:0000256" key="3">
    <source>
        <dbReference type="ARBA" id="ARBA00023163"/>
    </source>
</evidence>
<feature type="domain" description="HTH tetR-type" evidence="5">
    <location>
        <begin position="7"/>
        <end position="67"/>
    </location>
</feature>
<dbReference type="InterPro" id="IPR009057">
    <property type="entry name" value="Homeodomain-like_sf"/>
</dbReference>
<protein>
    <submittedName>
        <fullName evidence="6">TetR/AcrR family transcriptional regulator</fullName>
    </submittedName>
</protein>
<dbReference type="InterPro" id="IPR001647">
    <property type="entry name" value="HTH_TetR"/>
</dbReference>
<reference evidence="7" key="1">
    <citation type="journal article" date="2019" name="Int. J. Syst. Evol. Microbiol.">
        <title>The Global Catalogue of Microorganisms (GCM) 10K type strain sequencing project: providing services to taxonomists for standard genome sequencing and annotation.</title>
        <authorList>
            <consortium name="The Broad Institute Genomics Platform"/>
            <consortium name="The Broad Institute Genome Sequencing Center for Infectious Disease"/>
            <person name="Wu L."/>
            <person name="Ma J."/>
        </authorList>
    </citation>
    <scope>NUCLEOTIDE SEQUENCE [LARGE SCALE GENOMIC DNA]</scope>
    <source>
        <strain evidence="7">KCTC 42911</strain>
    </source>
</reference>
<evidence type="ECO:0000256" key="4">
    <source>
        <dbReference type="PROSITE-ProRule" id="PRU00335"/>
    </source>
</evidence>
<evidence type="ECO:0000313" key="6">
    <source>
        <dbReference type="EMBL" id="MFC3615573.1"/>
    </source>
</evidence>
<dbReference type="Gene3D" id="1.10.357.10">
    <property type="entry name" value="Tetracycline Repressor, domain 2"/>
    <property type="match status" value="1"/>
</dbReference>
<evidence type="ECO:0000313" key="7">
    <source>
        <dbReference type="Proteomes" id="UP001595629"/>
    </source>
</evidence>
<dbReference type="PROSITE" id="PS50977">
    <property type="entry name" value="HTH_TETR_2"/>
    <property type="match status" value="1"/>
</dbReference>
<organism evidence="6 7">
    <name type="scientific">Lutimaribacter marinistellae</name>
    <dbReference type="NCBI Taxonomy" id="1820329"/>
    <lineage>
        <taxon>Bacteria</taxon>
        <taxon>Pseudomonadati</taxon>
        <taxon>Pseudomonadota</taxon>
        <taxon>Alphaproteobacteria</taxon>
        <taxon>Rhodobacterales</taxon>
        <taxon>Roseobacteraceae</taxon>
        <taxon>Lutimaribacter</taxon>
    </lineage>
</organism>
<gene>
    <name evidence="6" type="ORF">ACFORG_17590</name>
</gene>
<proteinExistence type="predicted"/>